<evidence type="ECO:0000313" key="11">
    <source>
        <dbReference type="Proteomes" id="UP001388673"/>
    </source>
</evidence>
<dbReference type="GeneID" id="92179653"/>
<dbReference type="AlphaFoldDB" id="A0AAW0Z162"/>
<evidence type="ECO:0000256" key="9">
    <source>
        <dbReference type="SAM" id="Phobius"/>
    </source>
</evidence>
<sequence>MGRPTAPLRTLLCTLSHTNLRPSPSSRLHALPRPFVQALVIRTYATHRSAPSSSSSASGPQSGSQDAQSRAEATSDLLNRLGSTASRTAAGGGQDSVGPFPLGVGPSGRRKVWKRWSDLGLGGKLVRTTQQTGNLTVILVGGALFVILTVALTTELFAKNSPSVLYSQAVDMIRASDALDPHLLPPLKFTHSPHSSSPVRGTPQIPHTFIQHPTSGREHMLLTFWVHGRGKDEPEPMGWVKRTWSTIESYGREGLRYAGLITNHEGETSVNGPGSGSEERTNVVEGKIDSQVVAEQSQRADSGSGSGLGRWLGGLTSSLSLRSTGGSADGKNNLSNTRGLPPAGTYKIGEVRAEYVKNASGQFTLLSLIVDVPSSRATYPGRAIVFQSPEAQNEGLLGKRIR</sequence>
<evidence type="ECO:0000313" key="10">
    <source>
        <dbReference type="EMBL" id="KAK8861572.1"/>
    </source>
</evidence>
<feature type="region of interest" description="Disordered" evidence="8">
    <location>
        <begin position="322"/>
        <end position="343"/>
    </location>
</feature>
<dbReference type="PANTHER" id="PTHR13032:SF6">
    <property type="entry name" value="MITOCHONDRIAL IMPORT INNER MEMBRANE TRANSLOCASE SUBUNIT TIM21"/>
    <property type="match status" value="1"/>
</dbReference>
<keyword evidence="3 9" id="KW-0812">Transmembrane</keyword>
<dbReference type="KEGG" id="kne:92179653"/>
<dbReference type="InterPro" id="IPR013261">
    <property type="entry name" value="Tim21"/>
</dbReference>
<evidence type="ECO:0000256" key="4">
    <source>
        <dbReference type="ARBA" id="ARBA00022946"/>
    </source>
</evidence>
<comment type="similarity">
    <text evidence="2">Belongs to the TIM21 family.</text>
</comment>
<keyword evidence="7 9" id="KW-0472">Membrane</keyword>
<dbReference type="GO" id="GO:0030150">
    <property type="term" value="P:protein import into mitochondrial matrix"/>
    <property type="evidence" value="ECO:0007669"/>
    <property type="project" value="InterPro"/>
</dbReference>
<feature type="region of interest" description="Disordered" evidence="8">
    <location>
        <begin position="85"/>
        <end position="104"/>
    </location>
</feature>
<dbReference type="EMBL" id="JBCAWK010000004">
    <property type="protein sequence ID" value="KAK8861572.1"/>
    <property type="molecule type" value="Genomic_DNA"/>
</dbReference>
<evidence type="ECO:0000256" key="8">
    <source>
        <dbReference type="SAM" id="MobiDB-lite"/>
    </source>
</evidence>
<name>A0AAW0Z162_9TREE</name>
<evidence type="ECO:0000256" key="6">
    <source>
        <dbReference type="ARBA" id="ARBA00023128"/>
    </source>
</evidence>
<feature type="compositionally biased region" description="Low complexity" evidence="8">
    <location>
        <begin position="49"/>
        <end position="68"/>
    </location>
</feature>
<evidence type="ECO:0000256" key="2">
    <source>
        <dbReference type="ARBA" id="ARBA00010867"/>
    </source>
</evidence>
<accession>A0AAW0Z162</accession>
<keyword evidence="11" id="KW-1185">Reference proteome</keyword>
<evidence type="ECO:0008006" key="12">
    <source>
        <dbReference type="Google" id="ProtNLM"/>
    </source>
</evidence>
<evidence type="ECO:0000256" key="3">
    <source>
        <dbReference type="ARBA" id="ARBA00022692"/>
    </source>
</evidence>
<organism evidence="10 11">
    <name type="scientific">Kwoniella newhampshirensis</name>
    <dbReference type="NCBI Taxonomy" id="1651941"/>
    <lineage>
        <taxon>Eukaryota</taxon>
        <taxon>Fungi</taxon>
        <taxon>Dikarya</taxon>
        <taxon>Basidiomycota</taxon>
        <taxon>Agaricomycotina</taxon>
        <taxon>Tremellomycetes</taxon>
        <taxon>Tremellales</taxon>
        <taxon>Cryptococcaceae</taxon>
        <taxon>Kwoniella</taxon>
    </lineage>
</organism>
<dbReference type="GO" id="GO:0005744">
    <property type="term" value="C:TIM23 mitochondrial import inner membrane translocase complex"/>
    <property type="evidence" value="ECO:0007669"/>
    <property type="project" value="InterPro"/>
</dbReference>
<reference evidence="10 11" key="1">
    <citation type="journal article" date="2024" name="bioRxiv">
        <title>Comparative genomics of Cryptococcus and Kwoniella reveals pathogenesis evolution and contrasting karyotype dynamics via intercentromeric recombination or chromosome fusion.</title>
        <authorList>
            <person name="Coelho M.A."/>
            <person name="David-Palma M."/>
            <person name="Shea T."/>
            <person name="Bowers K."/>
            <person name="McGinley-Smith S."/>
            <person name="Mohammad A.W."/>
            <person name="Gnirke A."/>
            <person name="Yurkov A.M."/>
            <person name="Nowrousian M."/>
            <person name="Sun S."/>
            <person name="Cuomo C.A."/>
            <person name="Heitman J."/>
        </authorList>
    </citation>
    <scope>NUCLEOTIDE SEQUENCE [LARGE SCALE GENOMIC DNA]</scope>
    <source>
        <strain evidence="10 11">CBS 13917</strain>
    </source>
</reference>
<gene>
    <name evidence="10" type="ORF">IAR55_002394</name>
</gene>
<comment type="caution">
    <text evidence="10">The sequence shown here is derived from an EMBL/GenBank/DDBJ whole genome shotgun (WGS) entry which is preliminary data.</text>
</comment>
<evidence type="ECO:0000256" key="7">
    <source>
        <dbReference type="ARBA" id="ARBA00023136"/>
    </source>
</evidence>
<evidence type="ECO:0000256" key="1">
    <source>
        <dbReference type="ARBA" id="ARBA00004304"/>
    </source>
</evidence>
<comment type="subcellular location">
    <subcellularLocation>
        <location evidence="1">Mitochondrion membrane</location>
        <topology evidence="1">Single-pass membrane protein</topology>
    </subcellularLocation>
</comment>
<keyword evidence="5 9" id="KW-1133">Transmembrane helix</keyword>
<dbReference type="PANTHER" id="PTHR13032">
    <property type="entry name" value="MITOCHONDRIAL IMPORT INNER MEMBRANE TRANSLOCASE SUBUNIT TIM21"/>
    <property type="match status" value="1"/>
</dbReference>
<proteinExistence type="inferred from homology"/>
<keyword evidence="6" id="KW-0496">Mitochondrion</keyword>
<dbReference type="RefSeq" id="XP_066804197.1">
    <property type="nucleotide sequence ID" value="XM_066945508.1"/>
</dbReference>
<dbReference type="Proteomes" id="UP001388673">
    <property type="component" value="Unassembled WGS sequence"/>
</dbReference>
<dbReference type="Pfam" id="PF08294">
    <property type="entry name" value="TIM21"/>
    <property type="match status" value="1"/>
</dbReference>
<feature type="transmembrane region" description="Helical" evidence="9">
    <location>
        <begin position="135"/>
        <end position="158"/>
    </location>
</feature>
<feature type="region of interest" description="Disordered" evidence="8">
    <location>
        <begin position="47"/>
        <end position="73"/>
    </location>
</feature>
<keyword evidence="4" id="KW-0809">Transit peptide</keyword>
<evidence type="ECO:0000256" key="5">
    <source>
        <dbReference type="ARBA" id="ARBA00022989"/>
    </source>
</evidence>
<protein>
    <recommendedName>
        <fullName evidence="12">Mitochondrial import inner membrane translocase subunit Tim21</fullName>
    </recommendedName>
</protein>